<keyword evidence="1" id="KW-0808">Transferase</keyword>
<evidence type="ECO:0000313" key="2">
    <source>
        <dbReference type="Proteomes" id="UP000268051"/>
    </source>
</evidence>
<dbReference type="AlphaFoldDB" id="A0A3N2RRD3"/>
<dbReference type="CDD" id="cd00761">
    <property type="entry name" value="Glyco_tranf_GTA_type"/>
    <property type="match status" value="1"/>
</dbReference>
<comment type="caution">
    <text evidence="1">The sequence shown here is derived from an EMBL/GenBank/DDBJ whole genome shotgun (WGS) entry which is preliminary data.</text>
</comment>
<gene>
    <name evidence="1" type="ORF">EB837_22965</name>
</gene>
<accession>A0A3N2RRD3</accession>
<dbReference type="EMBL" id="RHFN01000035">
    <property type="protein sequence ID" value="ROU10034.1"/>
    <property type="molecule type" value="Genomic_DNA"/>
</dbReference>
<evidence type="ECO:0000313" key="1">
    <source>
        <dbReference type="EMBL" id="ROU10034.1"/>
    </source>
</evidence>
<name>A0A3N2RRD3_9ENTR</name>
<dbReference type="GO" id="GO:0016740">
    <property type="term" value="F:transferase activity"/>
    <property type="evidence" value="ECO:0007669"/>
    <property type="project" value="UniProtKB-KW"/>
</dbReference>
<organism evidence="1 2">
    <name type="scientific">Kluyvera ascorbata</name>
    <dbReference type="NCBI Taxonomy" id="51288"/>
    <lineage>
        <taxon>Bacteria</taxon>
        <taxon>Pseudomonadati</taxon>
        <taxon>Pseudomonadota</taxon>
        <taxon>Gammaproteobacteria</taxon>
        <taxon>Enterobacterales</taxon>
        <taxon>Enterobacteriaceae</taxon>
        <taxon>Kluyvera</taxon>
    </lineage>
</organism>
<dbReference type="OrthoDB" id="6902816at2"/>
<reference evidence="1 2" key="1">
    <citation type="submission" date="2018-10" db="EMBL/GenBank/DDBJ databases">
        <title>Horizontal transference of carbapenem resistance between Klebsiella pneumoniae and Kluyvera ascorbata during abdominal infection: a case report.</title>
        <authorList>
            <person name="Raro O.H.F."/>
            <person name="Lima-Morales D."/>
            <person name="Barth A.L."/>
            <person name="Paim T.G.S."/>
            <person name="Mott M.P."/>
            <person name="Riche C.V.W."/>
            <person name="Teixeira U.F."/>
            <person name="Waechter F."/>
            <person name="Dias C.A.G."/>
        </authorList>
    </citation>
    <scope>NUCLEOTIDE SEQUENCE [LARGE SCALE GENOMIC DNA]</scope>
    <source>
        <strain evidence="1 2">OT2</strain>
    </source>
</reference>
<dbReference type="Proteomes" id="UP000268051">
    <property type="component" value="Unassembled WGS sequence"/>
</dbReference>
<sequence>MSKPKRIKRNAGKTKLLMCEGLTDKRFAECLKQLLVTRTTGFSIRIDEAGGGGPKSAILAAINHAGAFDKRVVFIDSDIPIPKDALSAARNNGIQVVQSKPYCLEGFLLRLTGYSNGIMDSQDAKDSFLRLHGLENVVTQVWYDKNITIAHIESVIRNPKHSCQTLMSELRDVFTVF</sequence>
<dbReference type="RefSeq" id="WP_123652620.1">
    <property type="nucleotide sequence ID" value="NZ_RHFN01000035.1"/>
</dbReference>
<protein>
    <submittedName>
        <fullName evidence="1">Glycosyltransferase family 2 protein</fullName>
    </submittedName>
</protein>
<proteinExistence type="predicted"/>